<evidence type="ECO:0008006" key="9">
    <source>
        <dbReference type="Google" id="ProtNLM"/>
    </source>
</evidence>
<evidence type="ECO:0000256" key="6">
    <source>
        <dbReference type="ARBA" id="ARBA00023004"/>
    </source>
</evidence>
<dbReference type="SUPFAM" id="SSF48264">
    <property type="entry name" value="Cytochrome P450"/>
    <property type="match status" value="1"/>
</dbReference>
<organism evidence="7 8">
    <name type="scientific">Rehmannia glutinosa</name>
    <name type="common">Chinese foxglove</name>
    <dbReference type="NCBI Taxonomy" id="99300"/>
    <lineage>
        <taxon>Eukaryota</taxon>
        <taxon>Viridiplantae</taxon>
        <taxon>Streptophyta</taxon>
        <taxon>Embryophyta</taxon>
        <taxon>Tracheophyta</taxon>
        <taxon>Spermatophyta</taxon>
        <taxon>Magnoliopsida</taxon>
        <taxon>eudicotyledons</taxon>
        <taxon>Gunneridae</taxon>
        <taxon>Pentapetalae</taxon>
        <taxon>asterids</taxon>
        <taxon>lamiids</taxon>
        <taxon>Lamiales</taxon>
        <taxon>Orobanchaceae</taxon>
        <taxon>Rehmannieae</taxon>
        <taxon>Rehmannia</taxon>
    </lineage>
</organism>
<dbReference type="InterPro" id="IPR001128">
    <property type="entry name" value="Cyt_P450"/>
</dbReference>
<name>A0ABR0WUY2_REHGL</name>
<gene>
    <name evidence="7" type="ORF">DH2020_015693</name>
</gene>
<sequence>MPTVYLKSHELYDKMTQVLAENKGTILLKTSWFTNLDTLVTSDPTNVQHVMSSNYQRGSEFRKAFDFLGDAAFIKDLHEWREEKKFTHAFYKENQFHNSTPKIIHHTLEKGLIPVLDHSLHQNQVINLQNLFNRYMLDATCLLATGFDLGSLRVGFPKAPLLDAMDDMAEAVFFDIFCLKEFGGCKDGDYVSKKYENQETCEDFDVLRFYLSEAAGDSKKSIKHAEKTFLVANITTLLFAGRDTSGALLTWLFYLISTNPLVENKILEEIRQIISPPKHYIFYKAEELSKLVYLQSALTESLRLFPPVPVIIRDPIREDVLPSGHKVDQKTKIILCTYAMGRMPEIWGEDCGEFKPERWISGKGSSGVKHVASNSFLAFGRVHGLVRAEKWLLLE</sequence>
<evidence type="ECO:0000256" key="5">
    <source>
        <dbReference type="ARBA" id="ARBA00023002"/>
    </source>
</evidence>
<reference evidence="7 8" key="1">
    <citation type="journal article" date="2021" name="Comput. Struct. Biotechnol. J.">
        <title>De novo genome assembly of the potent medicinal plant Rehmannia glutinosa using nanopore technology.</title>
        <authorList>
            <person name="Ma L."/>
            <person name="Dong C."/>
            <person name="Song C."/>
            <person name="Wang X."/>
            <person name="Zheng X."/>
            <person name="Niu Y."/>
            <person name="Chen S."/>
            <person name="Feng W."/>
        </authorList>
    </citation>
    <scope>NUCLEOTIDE SEQUENCE [LARGE SCALE GENOMIC DNA]</scope>
    <source>
        <strain evidence="7">DH-2019</strain>
    </source>
</reference>
<keyword evidence="6" id="KW-0408">Iron</keyword>
<evidence type="ECO:0000256" key="4">
    <source>
        <dbReference type="ARBA" id="ARBA00022723"/>
    </source>
</evidence>
<dbReference type="Proteomes" id="UP001318860">
    <property type="component" value="Unassembled WGS sequence"/>
</dbReference>
<dbReference type="EMBL" id="JABTTQ020000008">
    <property type="protein sequence ID" value="KAK6150761.1"/>
    <property type="molecule type" value="Genomic_DNA"/>
</dbReference>
<comment type="subcellular location">
    <subcellularLocation>
        <location evidence="2">Membrane</location>
        <topology evidence="2">Single-pass membrane protein</topology>
    </subcellularLocation>
</comment>
<dbReference type="PRINTS" id="PR00463">
    <property type="entry name" value="EP450I"/>
</dbReference>
<dbReference type="InterPro" id="IPR036396">
    <property type="entry name" value="Cyt_P450_sf"/>
</dbReference>
<comment type="caution">
    <text evidence="7">The sequence shown here is derived from an EMBL/GenBank/DDBJ whole genome shotgun (WGS) entry which is preliminary data.</text>
</comment>
<dbReference type="Gene3D" id="1.10.630.10">
    <property type="entry name" value="Cytochrome P450"/>
    <property type="match status" value="1"/>
</dbReference>
<evidence type="ECO:0000313" key="8">
    <source>
        <dbReference type="Proteomes" id="UP001318860"/>
    </source>
</evidence>
<proteinExistence type="inferred from homology"/>
<evidence type="ECO:0000256" key="3">
    <source>
        <dbReference type="ARBA" id="ARBA00010617"/>
    </source>
</evidence>
<accession>A0ABR0WUY2</accession>
<dbReference type="InterPro" id="IPR002401">
    <property type="entry name" value="Cyt_P450_E_grp-I"/>
</dbReference>
<protein>
    <recommendedName>
        <fullName evidence="9">Cytochrome P450</fullName>
    </recommendedName>
</protein>
<dbReference type="PANTHER" id="PTHR24296">
    <property type="entry name" value="CYTOCHROME P450"/>
    <property type="match status" value="1"/>
</dbReference>
<comment type="similarity">
    <text evidence="3">Belongs to the cytochrome P450 family.</text>
</comment>
<evidence type="ECO:0000256" key="1">
    <source>
        <dbReference type="ARBA" id="ARBA00001971"/>
    </source>
</evidence>
<evidence type="ECO:0000256" key="2">
    <source>
        <dbReference type="ARBA" id="ARBA00004167"/>
    </source>
</evidence>
<comment type="cofactor">
    <cofactor evidence="1">
        <name>heme</name>
        <dbReference type="ChEBI" id="CHEBI:30413"/>
    </cofactor>
</comment>
<keyword evidence="4" id="KW-0479">Metal-binding</keyword>
<dbReference type="Pfam" id="PF00067">
    <property type="entry name" value="p450"/>
    <property type="match status" value="1"/>
</dbReference>
<keyword evidence="8" id="KW-1185">Reference proteome</keyword>
<evidence type="ECO:0000313" key="7">
    <source>
        <dbReference type="EMBL" id="KAK6150761.1"/>
    </source>
</evidence>
<keyword evidence="5" id="KW-0560">Oxidoreductase</keyword>